<evidence type="ECO:0000313" key="2">
    <source>
        <dbReference type="Proteomes" id="UP000051461"/>
    </source>
</evidence>
<dbReference type="PATRIC" id="fig|1423726.3.peg.391"/>
<keyword evidence="2" id="KW-1185">Reference proteome</keyword>
<proteinExistence type="predicted"/>
<dbReference type="STRING" id="1423726.FC07_GL000373"/>
<evidence type="ECO:0000313" key="1">
    <source>
        <dbReference type="EMBL" id="KRK34623.1"/>
    </source>
</evidence>
<dbReference type="Proteomes" id="UP000051461">
    <property type="component" value="Unassembled WGS sequence"/>
</dbReference>
<reference evidence="1 2" key="1">
    <citation type="journal article" date="2015" name="Genome Announc.">
        <title>Expanding the biotechnology potential of lactobacilli through comparative genomics of 213 strains and associated genera.</title>
        <authorList>
            <person name="Sun Z."/>
            <person name="Harris H.M."/>
            <person name="McCann A."/>
            <person name="Guo C."/>
            <person name="Argimon S."/>
            <person name="Zhang W."/>
            <person name="Yang X."/>
            <person name="Jeffery I.B."/>
            <person name="Cooney J.C."/>
            <person name="Kagawa T.F."/>
            <person name="Liu W."/>
            <person name="Song Y."/>
            <person name="Salvetti E."/>
            <person name="Wrobel A."/>
            <person name="Rasinkangas P."/>
            <person name="Parkhill J."/>
            <person name="Rea M.C."/>
            <person name="O'Sullivan O."/>
            <person name="Ritari J."/>
            <person name="Douillard F.P."/>
            <person name="Paul Ross R."/>
            <person name="Yang R."/>
            <person name="Briner A.E."/>
            <person name="Felis G.E."/>
            <person name="de Vos W.M."/>
            <person name="Barrangou R."/>
            <person name="Klaenhammer T.R."/>
            <person name="Caufield P.W."/>
            <person name="Cui Y."/>
            <person name="Zhang H."/>
            <person name="O'Toole P.W."/>
        </authorList>
    </citation>
    <scope>NUCLEOTIDE SEQUENCE [LARGE SCALE GENOMIC DNA]</scope>
    <source>
        <strain evidence="1 2">DSM 20003</strain>
    </source>
</reference>
<sequence>MAQTIADNDFGDDEVQVYYSKKSNLFTIKTLSDSGVRANLKEYFDSYEDNQDDMNDLTSNYKDFIRDVNDHMGSKYKKYYTELENPWNHSKVYIDSTGTKITYNYLDD</sequence>
<accession>A0A0R1GKM0</accession>
<dbReference type="EMBL" id="AZDA01000090">
    <property type="protein sequence ID" value="KRK34623.1"/>
    <property type="molecule type" value="Genomic_DNA"/>
</dbReference>
<comment type="caution">
    <text evidence="1">The sequence shown here is derived from an EMBL/GenBank/DDBJ whole genome shotgun (WGS) entry which is preliminary data.</text>
</comment>
<dbReference type="AlphaFoldDB" id="A0A0R1GKM0"/>
<gene>
    <name evidence="1" type="ORF">FC07_GL000373</name>
</gene>
<organism evidence="1 2">
    <name type="scientific">Loigolactobacillus bifermentans DSM 20003</name>
    <dbReference type="NCBI Taxonomy" id="1423726"/>
    <lineage>
        <taxon>Bacteria</taxon>
        <taxon>Bacillati</taxon>
        <taxon>Bacillota</taxon>
        <taxon>Bacilli</taxon>
        <taxon>Lactobacillales</taxon>
        <taxon>Lactobacillaceae</taxon>
        <taxon>Loigolactobacillus</taxon>
    </lineage>
</organism>
<name>A0A0R1GKM0_9LACO</name>
<protein>
    <submittedName>
        <fullName evidence="1">Uncharacterized protein</fullName>
    </submittedName>
</protein>